<dbReference type="GO" id="GO:0030687">
    <property type="term" value="C:preribosome, large subunit precursor"/>
    <property type="evidence" value="ECO:0007669"/>
    <property type="project" value="TreeGrafter"/>
</dbReference>
<keyword evidence="10" id="KW-1185">Reference proteome</keyword>
<comment type="subcellular location">
    <subcellularLocation>
        <location evidence="2">Nucleus</location>
        <location evidence="2">Nucleolus</location>
    </subcellularLocation>
</comment>
<dbReference type="InterPro" id="IPR028217">
    <property type="entry name" value="Rsa3_C"/>
</dbReference>
<keyword evidence="6" id="KW-0539">Nucleus</keyword>
<dbReference type="GO" id="GO:0000027">
    <property type="term" value="P:ribosomal large subunit assembly"/>
    <property type="evidence" value="ECO:0007669"/>
    <property type="project" value="TreeGrafter"/>
</dbReference>
<dbReference type="PANTHER" id="PTHR28127:SF1">
    <property type="entry name" value="RIBOSOME ASSEMBLY PROTEIN 3"/>
    <property type="match status" value="1"/>
</dbReference>
<dbReference type="EMBL" id="JAUKUA010000002">
    <property type="protein sequence ID" value="KAK0724817.1"/>
    <property type="molecule type" value="Genomic_DNA"/>
</dbReference>
<dbReference type="Proteomes" id="UP001172102">
    <property type="component" value="Unassembled WGS sequence"/>
</dbReference>
<keyword evidence="7" id="KW-0687">Ribonucleoprotein</keyword>
<gene>
    <name evidence="9" type="ORF">B0H67DRAFT_480525</name>
</gene>
<dbReference type="Pfam" id="PF14615">
    <property type="entry name" value="Rsa3"/>
    <property type="match status" value="1"/>
</dbReference>
<proteinExistence type="inferred from homology"/>
<comment type="caution">
    <text evidence="9">The sequence shown here is derived from an EMBL/GenBank/DDBJ whole genome shotgun (WGS) entry which is preliminary data.</text>
</comment>
<dbReference type="GO" id="GO:0005730">
    <property type="term" value="C:nucleolus"/>
    <property type="evidence" value="ECO:0007669"/>
    <property type="project" value="UniProtKB-SubCell"/>
</dbReference>
<evidence type="ECO:0000256" key="5">
    <source>
        <dbReference type="ARBA" id="ARBA00022517"/>
    </source>
</evidence>
<comment type="similarity">
    <text evidence="3">Belongs to the RSA3 family.</text>
</comment>
<dbReference type="InterPro" id="IPR051898">
    <property type="entry name" value="Ribosome_Assembly_3"/>
</dbReference>
<evidence type="ECO:0000259" key="8">
    <source>
        <dbReference type="Pfam" id="PF14615"/>
    </source>
</evidence>
<evidence type="ECO:0000256" key="2">
    <source>
        <dbReference type="ARBA" id="ARBA00004604"/>
    </source>
</evidence>
<accession>A0AA40AZG7</accession>
<name>A0AA40AZG7_9PEZI</name>
<keyword evidence="5" id="KW-0690">Ribosome biogenesis</keyword>
<reference evidence="9" key="1">
    <citation type="submission" date="2023-06" db="EMBL/GenBank/DDBJ databases">
        <title>Genome-scale phylogeny and comparative genomics of the fungal order Sordariales.</title>
        <authorList>
            <consortium name="Lawrence Berkeley National Laboratory"/>
            <person name="Hensen N."/>
            <person name="Bonometti L."/>
            <person name="Westerberg I."/>
            <person name="Brannstrom I.O."/>
            <person name="Guillou S."/>
            <person name="Cros-Aarteil S."/>
            <person name="Calhoun S."/>
            <person name="Haridas S."/>
            <person name="Kuo A."/>
            <person name="Mondo S."/>
            <person name="Pangilinan J."/>
            <person name="Riley R."/>
            <person name="Labutti K."/>
            <person name="Andreopoulos B."/>
            <person name="Lipzen A."/>
            <person name="Chen C."/>
            <person name="Yanf M."/>
            <person name="Daum C."/>
            <person name="Ng V."/>
            <person name="Clum A."/>
            <person name="Steindorff A."/>
            <person name="Ohm R."/>
            <person name="Martin F."/>
            <person name="Silar P."/>
            <person name="Natvig D."/>
            <person name="Lalanne C."/>
            <person name="Gautier V."/>
            <person name="Ament-Velasquez S.L."/>
            <person name="Kruys A."/>
            <person name="Hutchinson M.I."/>
            <person name="Powell A.J."/>
            <person name="Barry K."/>
            <person name="Miller A.N."/>
            <person name="Grigoriev I.V."/>
            <person name="Debuchy R."/>
            <person name="Gladieux P."/>
            <person name="Thoren M.H."/>
            <person name="Johannesson H."/>
        </authorList>
    </citation>
    <scope>NUCLEOTIDE SEQUENCE</scope>
    <source>
        <strain evidence="9">SMH4607-1</strain>
    </source>
</reference>
<dbReference type="AlphaFoldDB" id="A0AA40AZG7"/>
<feature type="domain" description="Ribosome-assembly protein 3 C-terminal" evidence="8">
    <location>
        <begin position="18"/>
        <end position="63"/>
    </location>
</feature>
<evidence type="ECO:0000313" key="10">
    <source>
        <dbReference type="Proteomes" id="UP001172102"/>
    </source>
</evidence>
<evidence type="ECO:0000256" key="1">
    <source>
        <dbReference type="ARBA" id="ARBA00003035"/>
    </source>
</evidence>
<evidence type="ECO:0000313" key="9">
    <source>
        <dbReference type="EMBL" id="KAK0724817.1"/>
    </source>
</evidence>
<sequence>MSGTESTSKSNQEVASEFASYYLQRITKEFAEDLDKMRSADDFRNEAMQVLVGALQQGISMFSPEDQRRVVESAATGKTQ</sequence>
<comment type="function">
    <text evidence="1">Required for efficient biogenesis of the 60S ribosomal subunit.</text>
</comment>
<protein>
    <recommendedName>
        <fullName evidence="4">Ribosome assembly protein 3</fullName>
    </recommendedName>
</protein>
<evidence type="ECO:0000256" key="4">
    <source>
        <dbReference type="ARBA" id="ARBA00015339"/>
    </source>
</evidence>
<evidence type="ECO:0000256" key="3">
    <source>
        <dbReference type="ARBA" id="ARBA00006256"/>
    </source>
</evidence>
<evidence type="ECO:0000256" key="7">
    <source>
        <dbReference type="ARBA" id="ARBA00023274"/>
    </source>
</evidence>
<dbReference type="PANTHER" id="PTHR28127">
    <property type="entry name" value="RIBOSOME ASSEMBLY PROTEIN 3"/>
    <property type="match status" value="1"/>
</dbReference>
<organism evidence="9 10">
    <name type="scientific">Lasiosphaeris hirsuta</name>
    <dbReference type="NCBI Taxonomy" id="260670"/>
    <lineage>
        <taxon>Eukaryota</taxon>
        <taxon>Fungi</taxon>
        <taxon>Dikarya</taxon>
        <taxon>Ascomycota</taxon>
        <taxon>Pezizomycotina</taxon>
        <taxon>Sordariomycetes</taxon>
        <taxon>Sordariomycetidae</taxon>
        <taxon>Sordariales</taxon>
        <taxon>Lasiosphaeriaceae</taxon>
        <taxon>Lasiosphaeris</taxon>
    </lineage>
</organism>
<evidence type="ECO:0000256" key="6">
    <source>
        <dbReference type="ARBA" id="ARBA00023242"/>
    </source>
</evidence>